<reference evidence="9" key="1">
    <citation type="journal article" date="2020" name="Nature">
        <title>Giant virus diversity and host interactions through global metagenomics.</title>
        <authorList>
            <person name="Schulz F."/>
            <person name="Roux S."/>
            <person name="Paez-Espino D."/>
            <person name="Jungbluth S."/>
            <person name="Walsh D.A."/>
            <person name="Denef V.J."/>
            <person name="McMahon K.D."/>
            <person name="Konstantinidis K.T."/>
            <person name="Eloe-Fadrosh E.A."/>
            <person name="Kyrpides N.C."/>
            <person name="Woyke T."/>
        </authorList>
    </citation>
    <scope>NUCLEOTIDE SEQUENCE</scope>
    <source>
        <strain evidence="9">GVMAG-M-3300009180-45</strain>
    </source>
</reference>
<proteinExistence type="predicted"/>
<dbReference type="InterPro" id="IPR016067">
    <property type="entry name" value="S-AdoMet_deCO2ase_core"/>
</dbReference>
<evidence type="ECO:0000256" key="2">
    <source>
        <dbReference type="ARBA" id="ARBA00022793"/>
    </source>
</evidence>
<sequence>MALTSKAPTVLRTWGKHLILDAAGCSPKMIGNPVVVSSFARSLVKRIDMVPYGDPQVVMFGTGNKKGYTLIQLIETSNIAAHFVEENNSMYLDVFSCKDFDPQVVKDTVSEYFDAKRFRTKVMLRQAPLFHETVPSGGACTIGAVDSPNLA</sequence>
<dbReference type="Gene3D" id="3.60.90.10">
    <property type="entry name" value="S-adenosylmethionine decarboxylase"/>
    <property type="match status" value="1"/>
</dbReference>
<comment type="cofactor">
    <cofactor evidence="1">
        <name>pyruvate</name>
        <dbReference type="ChEBI" id="CHEBI:15361"/>
    </cofactor>
</comment>
<evidence type="ECO:0000256" key="3">
    <source>
        <dbReference type="ARBA" id="ARBA00022813"/>
    </source>
</evidence>
<dbReference type="GO" id="GO:0008295">
    <property type="term" value="P:spermidine biosynthetic process"/>
    <property type="evidence" value="ECO:0007669"/>
    <property type="project" value="InterPro"/>
</dbReference>
<evidence type="ECO:0000256" key="8">
    <source>
        <dbReference type="ARBA" id="ARBA00023317"/>
    </source>
</evidence>
<name>A0A6C0F3V7_9ZZZZ</name>
<evidence type="ECO:0000313" key="9">
    <source>
        <dbReference type="EMBL" id="QHT35551.1"/>
    </source>
</evidence>
<dbReference type="AlphaFoldDB" id="A0A6C0F3V7"/>
<evidence type="ECO:0000256" key="1">
    <source>
        <dbReference type="ARBA" id="ARBA00001928"/>
    </source>
</evidence>
<dbReference type="EMBL" id="MN739023">
    <property type="protein sequence ID" value="QHT35551.1"/>
    <property type="molecule type" value="Genomic_DNA"/>
</dbReference>
<keyword evidence="5" id="KW-0865">Zymogen</keyword>
<dbReference type="SUPFAM" id="SSF56276">
    <property type="entry name" value="S-adenosylmethionine decarboxylase"/>
    <property type="match status" value="1"/>
</dbReference>
<organism evidence="9">
    <name type="scientific">viral metagenome</name>
    <dbReference type="NCBI Taxonomy" id="1070528"/>
    <lineage>
        <taxon>unclassified sequences</taxon>
        <taxon>metagenomes</taxon>
        <taxon>organismal metagenomes</taxon>
    </lineage>
</organism>
<evidence type="ECO:0000256" key="7">
    <source>
        <dbReference type="ARBA" id="ARBA00023270"/>
    </source>
</evidence>
<protein>
    <recommendedName>
        <fullName evidence="10">S-adenosylmethionine decarboxylase</fullName>
    </recommendedName>
</protein>
<keyword evidence="4" id="KW-0620">Polyamine biosynthesis</keyword>
<evidence type="ECO:0000256" key="5">
    <source>
        <dbReference type="ARBA" id="ARBA00023145"/>
    </source>
</evidence>
<keyword evidence="2" id="KW-0210">Decarboxylase</keyword>
<keyword evidence="3" id="KW-0068">Autocatalytic cleavage</keyword>
<dbReference type="GO" id="GO:0004014">
    <property type="term" value="F:adenosylmethionine decarboxylase activity"/>
    <property type="evidence" value="ECO:0007669"/>
    <property type="project" value="InterPro"/>
</dbReference>
<keyword evidence="7" id="KW-0704">Schiff base</keyword>
<dbReference type="Pfam" id="PF02675">
    <property type="entry name" value="AdoMet_dc"/>
    <property type="match status" value="1"/>
</dbReference>
<evidence type="ECO:0000256" key="4">
    <source>
        <dbReference type="ARBA" id="ARBA00023115"/>
    </source>
</evidence>
<keyword evidence="6" id="KW-0456">Lyase</keyword>
<dbReference type="InterPro" id="IPR003826">
    <property type="entry name" value="AdoMetDC_fam_prok"/>
</dbReference>
<evidence type="ECO:0008006" key="10">
    <source>
        <dbReference type="Google" id="ProtNLM"/>
    </source>
</evidence>
<accession>A0A6C0F3V7</accession>
<keyword evidence="8" id="KW-0670">Pyruvate</keyword>
<evidence type="ECO:0000256" key="6">
    <source>
        <dbReference type="ARBA" id="ARBA00023239"/>
    </source>
</evidence>